<accession>A0A9P7MBM0</accession>
<proteinExistence type="predicted"/>
<comment type="caution">
    <text evidence="2">The sequence shown here is derived from an EMBL/GenBank/DDBJ whole genome shotgun (WGS) entry which is preliminary data.</text>
</comment>
<reference evidence="2 3" key="1">
    <citation type="journal article" date="2020" name="bioRxiv">
        <title>Whole genome comparisons of ergot fungi reveals the divergence and evolution of species within the genus Claviceps are the result of varying mechanisms driving genome evolution and host range expansion.</title>
        <authorList>
            <person name="Wyka S.A."/>
            <person name="Mondo S.J."/>
            <person name="Liu M."/>
            <person name="Dettman J."/>
            <person name="Nalam V."/>
            <person name="Broders K.D."/>
        </authorList>
    </citation>
    <scope>NUCLEOTIDE SEQUENCE [LARGE SCALE GENOMIC DNA]</scope>
    <source>
        <strain evidence="2 3">CCC 1485</strain>
    </source>
</reference>
<sequence>MEWSAIVQEADALRARGEPRPDAPLPIMISRGRRYDNPSVVGLTRPLAVAPGMDMFGEPVMPNMDPSGQSAQPAQPGQPRPQSYAPSPY</sequence>
<dbReference type="EMBL" id="SRPO01000221">
    <property type="protein sequence ID" value="KAG5936309.1"/>
    <property type="molecule type" value="Genomic_DNA"/>
</dbReference>
<protein>
    <submittedName>
        <fullName evidence="2">Uncharacterized protein</fullName>
    </submittedName>
</protein>
<dbReference type="Proteomes" id="UP000706124">
    <property type="component" value="Unassembled WGS sequence"/>
</dbReference>
<feature type="compositionally biased region" description="Low complexity" evidence="1">
    <location>
        <begin position="66"/>
        <end position="83"/>
    </location>
</feature>
<feature type="non-terminal residue" evidence="2">
    <location>
        <position position="89"/>
    </location>
</feature>
<organism evidence="2 3">
    <name type="scientific">Claviceps pazoutovae</name>
    <dbReference type="NCBI Taxonomy" id="1649127"/>
    <lineage>
        <taxon>Eukaryota</taxon>
        <taxon>Fungi</taxon>
        <taxon>Dikarya</taxon>
        <taxon>Ascomycota</taxon>
        <taxon>Pezizomycotina</taxon>
        <taxon>Sordariomycetes</taxon>
        <taxon>Hypocreomycetidae</taxon>
        <taxon>Hypocreales</taxon>
        <taxon>Clavicipitaceae</taxon>
        <taxon>Claviceps</taxon>
    </lineage>
</organism>
<keyword evidence="3" id="KW-1185">Reference proteome</keyword>
<name>A0A9P7MBM0_9HYPO</name>
<feature type="region of interest" description="Disordered" evidence="1">
    <location>
        <begin position="54"/>
        <end position="89"/>
    </location>
</feature>
<gene>
    <name evidence="2" type="ORF">E4U60_002650</name>
</gene>
<evidence type="ECO:0000313" key="3">
    <source>
        <dbReference type="Proteomes" id="UP000706124"/>
    </source>
</evidence>
<evidence type="ECO:0000256" key="1">
    <source>
        <dbReference type="SAM" id="MobiDB-lite"/>
    </source>
</evidence>
<dbReference type="AlphaFoldDB" id="A0A9P7MBM0"/>
<evidence type="ECO:0000313" key="2">
    <source>
        <dbReference type="EMBL" id="KAG5936309.1"/>
    </source>
</evidence>